<keyword evidence="2" id="KW-1185">Reference proteome</keyword>
<sequence>MVDAIEMMALKQAFFIKLKFLKNVNLFDIIPTITNKANDNKGYTSVLITVTSSFV</sequence>
<gene>
    <name evidence="1" type="ORF">J2Z43_001600</name>
</gene>
<evidence type="ECO:0000313" key="2">
    <source>
        <dbReference type="Proteomes" id="UP000767291"/>
    </source>
</evidence>
<reference evidence="1 2" key="1">
    <citation type="submission" date="2021-03" db="EMBL/GenBank/DDBJ databases">
        <title>Genomic Encyclopedia of Type Strains, Phase IV (KMG-IV): sequencing the most valuable type-strain genomes for metagenomic binning, comparative biology and taxonomic classification.</title>
        <authorList>
            <person name="Goeker M."/>
        </authorList>
    </citation>
    <scope>NUCLEOTIDE SEQUENCE [LARGE SCALE GENOMIC DNA]</scope>
    <source>
        <strain evidence="1 2">DSM 1289</strain>
    </source>
</reference>
<dbReference type="EMBL" id="JAGGJX010000002">
    <property type="protein sequence ID" value="MBP1855207.1"/>
    <property type="molecule type" value="Genomic_DNA"/>
</dbReference>
<protein>
    <submittedName>
        <fullName evidence="1">Uncharacterized protein</fullName>
    </submittedName>
</protein>
<organism evidence="1 2">
    <name type="scientific">Metaclostridioides mangenotii</name>
    <dbReference type="NCBI Taxonomy" id="1540"/>
    <lineage>
        <taxon>Bacteria</taxon>
        <taxon>Bacillati</taxon>
        <taxon>Bacillota</taxon>
        <taxon>Clostridia</taxon>
        <taxon>Peptostreptococcales</taxon>
        <taxon>Peptostreptococcaceae</taxon>
        <taxon>Metaclostridioides</taxon>
    </lineage>
</organism>
<accession>A0ABS4EB89</accession>
<name>A0ABS4EB89_9FIRM</name>
<comment type="caution">
    <text evidence="1">The sequence shown here is derived from an EMBL/GenBank/DDBJ whole genome shotgun (WGS) entry which is preliminary data.</text>
</comment>
<dbReference type="Proteomes" id="UP000767291">
    <property type="component" value="Unassembled WGS sequence"/>
</dbReference>
<evidence type="ECO:0000313" key="1">
    <source>
        <dbReference type="EMBL" id="MBP1855207.1"/>
    </source>
</evidence>
<proteinExistence type="predicted"/>